<accession>A0A165ILB1</accession>
<dbReference type="STRING" id="1314781.A0A165ILB1"/>
<dbReference type="OrthoDB" id="432970at2759"/>
<keyword evidence="3" id="KW-1185">Reference proteome</keyword>
<gene>
    <name evidence="2" type="ORF">EXIGLDRAFT_787782</name>
</gene>
<dbReference type="Pfam" id="PF14737">
    <property type="entry name" value="DUF4470"/>
    <property type="match status" value="1"/>
</dbReference>
<reference evidence="2 3" key="1">
    <citation type="journal article" date="2016" name="Mol. Biol. Evol.">
        <title>Comparative Genomics of Early-Diverging Mushroom-Forming Fungi Provides Insights into the Origins of Lignocellulose Decay Capabilities.</title>
        <authorList>
            <person name="Nagy L.G."/>
            <person name="Riley R."/>
            <person name="Tritt A."/>
            <person name="Adam C."/>
            <person name="Daum C."/>
            <person name="Floudas D."/>
            <person name="Sun H."/>
            <person name="Yadav J.S."/>
            <person name="Pangilinan J."/>
            <person name="Larsson K.H."/>
            <person name="Matsuura K."/>
            <person name="Barry K."/>
            <person name="Labutti K."/>
            <person name="Kuo R."/>
            <person name="Ohm R.A."/>
            <person name="Bhattacharya S.S."/>
            <person name="Shirouzu T."/>
            <person name="Yoshinaga Y."/>
            <person name="Martin F.M."/>
            <person name="Grigoriev I.V."/>
            <person name="Hibbett D.S."/>
        </authorList>
    </citation>
    <scope>NUCLEOTIDE SEQUENCE [LARGE SCALE GENOMIC DNA]</scope>
    <source>
        <strain evidence="2 3">HHB12029</strain>
    </source>
</reference>
<dbReference type="AlphaFoldDB" id="A0A165ILB1"/>
<evidence type="ECO:0000259" key="1">
    <source>
        <dbReference type="Pfam" id="PF14737"/>
    </source>
</evidence>
<dbReference type="EMBL" id="KV425988">
    <property type="protein sequence ID" value="KZV93558.1"/>
    <property type="molecule type" value="Genomic_DNA"/>
</dbReference>
<dbReference type="InParanoid" id="A0A165ILB1"/>
<proteinExistence type="predicted"/>
<name>A0A165ILB1_EXIGL</name>
<feature type="domain" description="DUF4470" evidence="1">
    <location>
        <begin position="16"/>
        <end position="91"/>
    </location>
</feature>
<dbReference type="Proteomes" id="UP000077266">
    <property type="component" value="Unassembled WGS sequence"/>
</dbReference>
<evidence type="ECO:0000313" key="3">
    <source>
        <dbReference type="Proteomes" id="UP000077266"/>
    </source>
</evidence>
<organism evidence="2 3">
    <name type="scientific">Exidia glandulosa HHB12029</name>
    <dbReference type="NCBI Taxonomy" id="1314781"/>
    <lineage>
        <taxon>Eukaryota</taxon>
        <taxon>Fungi</taxon>
        <taxon>Dikarya</taxon>
        <taxon>Basidiomycota</taxon>
        <taxon>Agaricomycotina</taxon>
        <taxon>Agaricomycetes</taxon>
        <taxon>Auriculariales</taxon>
        <taxon>Exidiaceae</taxon>
        <taxon>Exidia</taxon>
    </lineage>
</organism>
<sequence length="606" mass="67703">MACPLIWNRKPGLYAVGNTPAVSLVDFVPPEDPATVLLLGCGDARNILFTVYNDEPAATSPRNIILFALLADGDLTDEKLTILWTVYYHWRIDEPSIACLVDICTKLHAASASFDTWNGSCYGGWLRICSTSTLSQLRECWSFYLANSAASGNETARWERAAKETYSSHISPLTITHFDPSAGGPLWEILERDKTLDTLHTDYWTHGVVTAFKSTASATAALRVNPTFLHSIGGETFPLNWALEPSRGFHLAEALVDPSSDTSYAERCSSVAVQQFKRWCLAFRAARDRVVVRMFCGHAAAFCAALRERRPTDPILTAPWSPHVLALDGGDYDSGSHVPAPRHFRTIDTSNISDTLGVLNVLLFARPLLSNLQRSVLYTETMQSTGDDATRSLVHYLAGDVATTSLLLGIAPLSLLQGFSSQSNMHDICAVLSPRSCPLLQFRERQGWILPPSAASSNLRFDPSHLATAVHKVYLHMTAYEEQTTLTHFPGDWRQWRLQYGRESFVVLLAAVRKKVLDGSMWQQTMRVLLSRITSGTDQRSKMALSYYQDLLLHLFLLDLDDTLWCYPDFIRYVPYPIRKEETIFRDWNVVPAAVSRGPPSQRIPI</sequence>
<protein>
    <recommendedName>
        <fullName evidence="1">DUF4470 domain-containing protein</fullName>
    </recommendedName>
</protein>
<evidence type="ECO:0000313" key="2">
    <source>
        <dbReference type="EMBL" id="KZV93558.1"/>
    </source>
</evidence>
<dbReference type="InterPro" id="IPR027974">
    <property type="entry name" value="DUF4470"/>
</dbReference>